<accession>A0AA48HND6</accession>
<dbReference type="InterPro" id="IPR045584">
    <property type="entry name" value="Pilin-like"/>
</dbReference>
<evidence type="ECO:0000256" key="1">
    <source>
        <dbReference type="SAM" id="MobiDB-lite"/>
    </source>
</evidence>
<evidence type="ECO:0000313" key="2">
    <source>
        <dbReference type="EMBL" id="BDX05697.1"/>
    </source>
</evidence>
<proteinExistence type="predicted"/>
<dbReference type="Gene3D" id="3.30.700.10">
    <property type="entry name" value="Glycoprotein, Type 4 Pilin"/>
    <property type="match status" value="1"/>
</dbReference>
<dbReference type="KEGG" id="pmaw:MACH26_12180"/>
<sequence>MSIAIPSYNDSLLTTRRSEAMNELLKLQMTQEGYRLENSSYASSDDITLPSSDYYTYSVGNIGASSYTLTATAKSSQTSDTGCTTLTLDQSANKTPSDCWE</sequence>
<dbReference type="AlphaFoldDB" id="A0AA48HND6"/>
<dbReference type="EMBL" id="AP027272">
    <property type="protein sequence ID" value="BDX05697.1"/>
    <property type="molecule type" value="Genomic_DNA"/>
</dbReference>
<evidence type="ECO:0000313" key="3">
    <source>
        <dbReference type="Proteomes" id="UP001333710"/>
    </source>
</evidence>
<gene>
    <name evidence="2" type="primary">pilE3</name>
    <name evidence="2" type="ORF">MACH26_12180</name>
</gene>
<dbReference type="InterPro" id="IPR031982">
    <property type="entry name" value="PilE-like"/>
</dbReference>
<dbReference type="SUPFAM" id="SSF54523">
    <property type="entry name" value="Pili subunits"/>
    <property type="match status" value="1"/>
</dbReference>
<feature type="region of interest" description="Disordered" evidence="1">
    <location>
        <begin position="77"/>
        <end position="101"/>
    </location>
</feature>
<protein>
    <submittedName>
        <fullName evidence="2">Type IV pilin</fullName>
    </submittedName>
</protein>
<dbReference type="GO" id="GO:0043683">
    <property type="term" value="P:type IV pilus assembly"/>
    <property type="evidence" value="ECO:0007669"/>
    <property type="project" value="InterPro"/>
</dbReference>
<name>A0AA48HND6_9ALTE</name>
<reference evidence="2" key="1">
    <citation type="submission" date="2023-01" db="EMBL/GenBank/DDBJ databases">
        <title>Complete genome sequence of Planctobacterium marinum strain Dej080120_11.</title>
        <authorList>
            <person name="Ueki S."/>
            <person name="Maruyama F."/>
        </authorList>
    </citation>
    <scope>NUCLEOTIDE SEQUENCE</scope>
    <source>
        <strain evidence="2">Dej080120_11</strain>
    </source>
</reference>
<keyword evidence="3" id="KW-1185">Reference proteome</keyword>
<organism evidence="2 3">
    <name type="scientific">Planctobacterium marinum</name>
    <dbReference type="NCBI Taxonomy" id="1631968"/>
    <lineage>
        <taxon>Bacteria</taxon>
        <taxon>Pseudomonadati</taxon>
        <taxon>Pseudomonadota</taxon>
        <taxon>Gammaproteobacteria</taxon>
        <taxon>Alteromonadales</taxon>
        <taxon>Alteromonadaceae</taxon>
        <taxon>Planctobacterium</taxon>
    </lineage>
</organism>
<dbReference type="Proteomes" id="UP001333710">
    <property type="component" value="Chromosome"/>
</dbReference>
<dbReference type="Pfam" id="PF16732">
    <property type="entry name" value="ComP_DUS"/>
    <property type="match status" value="1"/>
</dbReference>